<dbReference type="Gene3D" id="1.10.287.1490">
    <property type="match status" value="1"/>
</dbReference>
<keyword evidence="4" id="KW-1185">Reference proteome</keyword>
<sequence length="294" mass="33211">MVSPSGSTHTSSPLGDAADSIDSLRQQLEECHESCERSRKALEAEKAALQANLVTTTDQHVFRVKELESVILSQRKLLKQLQSNAEIETDSASNRNLATQNRELVTQNRQLSSSERDTLLQKVEALEAQLAVQASEIVNLRARIVEQAGSFDRFKTQVVAEIAALKTAFDQFKAQADKKEALLNLGDSMCTLVNHVLDEAFPEDDANFKAYRADDDDEEIKQLKQHFTDTMWEFRSFMVAYWLRTERHSVTHASAHKTPDELKAYMTKLPEAYALRAQKDLNSIIEMADLIGRR</sequence>
<evidence type="ECO:0000256" key="1">
    <source>
        <dbReference type="SAM" id="Coils"/>
    </source>
</evidence>
<keyword evidence="1" id="KW-0175">Coiled coil</keyword>
<feature type="compositionally biased region" description="Polar residues" evidence="2">
    <location>
        <begin position="1"/>
        <end position="13"/>
    </location>
</feature>
<evidence type="ECO:0000256" key="2">
    <source>
        <dbReference type="SAM" id="MobiDB-lite"/>
    </source>
</evidence>
<feature type="coiled-coil region" evidence="1">
    <location>
        <begin position="109"/>
        <end position="143"/>
    </location>
</feature>
<feature type="region of interest" description="Disordered" evidence="2">
    <location>
        <begin position="1"/>
        <end position="23"/>
    </location>
</feature>
<dbReference type="AlphaFoldDB" id="A0A0D2UMN3"/>
<organism evidence="3 4">
    <name type="scientific">Capsaspora owczarzaki (strain ATCC 30864)</name>
    <dbReference type="NCBI Taxonomy" id="595528"/>
    <lineage>
        <taxon>Eukaryota</taxon>
        <taxon>Filasterea</taxon>
        <taxon>Capsaspora</taxon>
    </lineage>
</organism>
<dbReference type="EMBL" id="KE346371">
    <property type="protein sequence ID" value="KJE96301.1"/>
    <property type="molecule type" value="Genomic_DNA"/>
</dbReference>
<dbReference type="PhylomeDB" id="A0A0D2UMN3"/>
<dbReference type="InParanoid" id="A0A0D2UMN3"/>
<evidence type="ECO:0000313" key="4">
    <source>
        <dbReference type="Proteomes" id="UP000008743"/>
    </source>
</evidence>
<evidence type="ECO:0000313" key="3">
    <source>
        <dbReference type="EMBL" id="KJE96301.1"/>
    </source>
</evidence>
<dbReference type="Proteomes" id="UP000008743">
    <property type="component" value="Unassembled WGS sequence"/>
</dbReference>
<accession>A0A0D2UMN3</accession>
<proteinExistence type="predicted"/>
<protein>
    <submittedName>
        <fullName evidence="3">Uncharacterized protein</fullName>
    </submittedName>
</protein>
<name>A0A0D2UMN3_CAPO3</name>
<gene>
    <name evidence="3" type="ORF">CAOG_006643</name>
</gene>
<reference evidence="4" key="1">
    <citation type="submission" date="2011-02" db="EMBL/GenBank/DDBJ databases">
        <title>The Genome Sequence of Capsaspora owczarzaki ATCC 30864.</title>
        <authorList>
            <person name="Russ C."/>
            <person name="Cuomo C."/>
            <person name="Burger G."/>
            <person name="Gray M.W."/>
            <person name="Holland P.W.H."/>
            <person name="King N."/>
            <person name="Lang F.B.F."/>
            <person name="Roger A.J."/>
            <person name="Ruiz-Trillo I."/>
            <person name="Young S.K."/>
            <person name="Zeng Q."/>
            <person name="Gargeya S."/>
            <person name="Alvarado L."/>
            <person name="Berlin A."/>
            <person name="Chapman S.B."/>
            <person name="Chen Z."/>
            <person name="Freedman E."/>
            <person name="Gellesch M."/>
            <person name="Goldberg J."/>
            <person name="Griggs A."/>
            <person name="Gujja S."/>
            <person name="Heilman E."/>
            <person name="Heiman D."/>
            <person name="Howarth C."/>
            <person name="Mehta T."/>
            <person name="Neiman D."/>
            <person name="Pearson M."/>
            <person name="Roberts A."/>
            <person name="Saif S."/>
            <person name="Shea T."/>
            <person name="Shenoy N."/>
            <person name="Sisk P."/>
            <person name="Stolte C."/>
            <person name="Sykes S."/>
            <person name="White J."/>
            <person name="Yandava C."/>
            <person name="Haas B."/>
            <person name="Nusbaum C."/>
            <person name="Birren B."/>
        </authorList>
    </citation>
    <scope>NUCLEOTIDE SEQUENCE</scope>
    <source>
        <strain evidence="4">ATCC 30864</strain>
    </source>
</reference>